<dbReference type="InterPro" id="IPR020134">
    <property type="entry name" value="Phage_T7-like_6.7"/>
</dbReference>
<gene>
    <name evidence="2" type="ORF">pEpSNUABM09_22</name>
</gene>
<feature type="region of interest" description="Disordered" evidence="1">
    <location>
        <begin position="1"/>
        <end position="78"/>
    </location>
</feature>
<organism evidence="2 3">
    <name type="scientific">Erwinia phage pEp_SNUABM_09</name>
    <dbReference type="NCBI Taxonomy" id="2601644"/>
    <lineage>
        <taxon>Viruses</taxon>
        <taxon>Duplodnaviria</taxon>
        <taxon>Heunggongvirae</taxon>
        <taxon>Uroviricota</taxon>
        <taxon>Caudoviricetes</taxon>
        <taxon>Autographivirales</taxon>
        <taxon>Autotranscriptaviridae</taxon>
        <taxon>Studiervirinae</taxon>
        <taxon>Snaubvirus</taxon>
        <taxon>Snaubvirus pEpSNUABM09</taxon>
    </lineage>
</organism>
<evidence type="ECO:0000313" key="3">
    <source>
        <dbReference type="Proteomes" id="UP000325714"/>
    </source>
</evidence>
<feature type="compositionally biased region" description="Polar residues" evidence="1">
    <location>
        <begin position="42"/>
        <end position="52"/>
    </location>
</feature>
<keyword evidence="3" id="KW-1185">Reference proteome</keyword>
<name>A0A5J6DA49_9CAUD</name>
<feature type="compositionally biased region" description="Basic and acidic residues" evidence="1">
    <location>
        <begin position="55"/>
        <end position="64"/>
    </location>
</feature>
<evidence type="ECO:0000313" key="2">
    <source>
        <dbReference type="EMBL" id="QEQ94720.1"/>
    </source>
</evidence>
<dbReference type="Proteomes" id="UP000325714">
    <property type="component" value="Segment"/>
</dbReference>
<evidence type="ECO:0000256" key="1">
    <source>
        <dbReference type="SAM" id="MobiDB-lite"/>
    </source>
</evidence>
<reference evidence="2 3" key="1">
    <citation type="submission" date="2019-07" db="EMBL/GenBank/DDBJ databases">
        <title>Complete genome sequence of bacteriophage infecting Erwinia pyrifoliae.</title>
        <authorList>
            <person name="Kim S.G."/>
            <person name="Park S.C."/>
        </authorList>
    </citation>
    <scope>NUCLEOTIDE SEQUENCE [LARGE SCALE GENOMIC DNA]</scope>
</reference>
<accession>A0A5J6DA49</accession>
<proteinExistence type="predicted"/>
<sequence length="78" mass="8194">MCFSAKVKTPKVDTNQVKAAEPAPLTEEPKGVLFGGEDEDNSATSAEVSTGRKSLKVDSEDKPKTGIKASIRKTASGK</sequence>
<protein>
    <submittedName>
        <fullName evidence="2">DUF5476 domain-containing protein</fullName>
    </submittedName>
</protein>
<dbReference type="Pfam" id="PF17570">
    <property type="entry name" value="T7-like_gp67"/>
    <property type="match status" value="1"/>
</dbReference>
<dbReference type="EMBL" id="MN184885">
    <property type="protein sequence ID" value="QEQ94720.1"/>
    <property type="molecule type" value="Genomic_DNA"/>
</dbReference>